<evidence type="ECO:0000313" key="2">
    <source>
        <dbReference type="EMBL" id="MPN19097.1"/>
    </source>
</evidence>
<reference evidence="2" key="1">
    <citation type="submission" date="2019-08" db="EMBL/GenBank/DDBJ databases">
        <authorList>
            <person name="Kucharzyk K."/>
            <person name="Murdoch R.W."/>
            <person name="Higgins S."/>
            <person name="Loffler F."/>
        </authorList>
    </citation>
    <scope>NUCLEOTIDE SEQUENCE</scope>
</reference>
<dbReference type="EMBL" id="VSSQ01066587">
    <property type="protein sequence ID" value="MPN19097.1"/>
    <property type="molecule type" value="Genomic_DNA"/>
</dbReference>
<keyword evidence="1" id="KW-0472">Membrane</keyword>
<sequence length="77" mass="8881">MKITADLLLHRGLALLGRFVKVVGAFLLIQSHNVKNEQKTESKESNTDNDRNHIGFYKAVLVIFINHPFPFHHLKLF</sequence>
<keyword evidence="1" id="KW-1133">Transmembrane helix</keyword>
<protein>
    <submittedName>
        <fullName evidence="2">Uncharacterized protein</fullName>
    </submittedName>
</protein>
<organism evidence="2">
    <name type="scientific">bioreactor metagenome</name>
    <dbReference type="NCBI Taxonomy" id="1076179"/>
    <lineage>
        <taxon>unclassified sequences</taxon>
        <taxon>metagenomes</taxon>
        <taxon>ecological metagenomes</taxon>
    </lineage>
</organism>
<keyword evidence="1" id="KW-0812">Transmembrane</keyword>
<gene>
    <name evidence="2" type="ORF">SDC9_166463</name>
</gene>
<comment type="caution">
    <text evidence="2">The sequence shown here is derived from an EMBL/GenBank/DDBJ whole genome shotgun (WGS) entry which is preliminary data.</text>
</comment>
<feature type="transmembrane region" description="Helical" evidence="1">
    <location>
        <begin position="12"/>
        <end position="29"/>
    </location>
</feature>
<proteinExistence type="predicted"/>
<accession>A0A645FX55</accession>
<name>A0A645FX55_9ZZZZ</name>
<evidence type="ECO:0000256" key="1">
    <source>
        <dbReference type="SAM" id="Phobius"/>
    </source>
</evidence>
<dbReference type="AlphaFoldDB" id="A0A645FX55"/>